<feature type="domain" description="Amidohydrolase-related" evidence="1">
    <location>
        <begin position="1"/>
        <end position="83"/>
    </location>
</feature>
<sequence length="86" mass="10063">LKKFQNLYIKLSIPDGFSQETPKEFIFELFAFLKENFSENKFIFGSNYPVAKITPAKWAKLIIESKIFDDLDKIFYKNALLIYKGG</sequence>
<dbReference type="InterPro" id="IPR006680">
    <property type="entry name" value="Amidohydro-rel"/>
</dbReference>
<evidence type="ECO:0000259" key="1">
    <source>
        <dbReference type="Pfam" id="PF04909"/>
    </source>
</evidence>
<protein>
    <submittedName>
        <fullName evidence="2">Amidohydrolase</fullName>
    </submittedName>
</protein>
<dbReference type="SUPFAM" id="SSF51556">
    <property type="entry name" value="Metallo-dependent hydrolases"/>
    <property type="match status" value="1"/>
</dbReference>
<keyword evidence="2" id="KW-0378">Hydrolase</keyword>
<dbReference type="AlphaFoldDB" id="A0A5T1YSZ1"/>
<dbReference type="EMBL" id="AACRWD010000004">
    <property type="protein sequence ID" value="EAL8649667.1"/>
    <property type="molecule type" value="Genomic_DNA"/>
</dbReference>
<evidence type="ECO:0000313" key="2">
    <source>
        <dbReference type="EMBL" id="EAL8649667.1"/>
    </source>
</evidence>
<comment type="caution">
    <text evidence="2">The sequence shown here is derived from an EMBL/GenBank/DDBJ whole genome shotgun (WGS) entry which is preliminary data.</text>
</comment>
<dbReference type="Gene3D" id="3.20.20.140">
    <property type="entry name" value="Metal-dependent hydrolases"/>
    <property type="match status" value="1"/>
</dbReference>
<organism evidence="2">
    <name type="scientific">Campylobacter jejuni</name>
    <dbReference type="NCBI Taxonomy" id="197"/>
    <lineage>
        <taxon>Bacteria</taxon>
        <taxon>Pseudomonadati</taxon>
        <taxon>Campylobacterota</taxon>
        <taxon>Epsilonproteobacteria</taxon>
        <taxon>Campylobacterales</taxon>
        <taxon>Campylobacteraceae</taxon>
        <taxon>Campylobacter</taxon>
    </lineage>
</organism>
<dbReference type="InterPro" id="IPR032466">
    <property type="entry name" value="Metal_Hydrolase"/>
</dbReference>
<accession>A0A5T1YSZ1</accession>
<dbReference type="GO" id="GO:0016787">
    <property type="term" value="F:hydrolase activity"/>
    <property type="evidence" value="ECO:0007669"/>
    <property type="project" value="UniProtKB-KW"/>
</dbReference>
<reference evidence="2" key="1">
    <citation type="submission" date="2018-08" db="EMBL/GenBank/DDBJ databases">
        <authorList>
            <consortium name="NARMS: The National Antimicrobial Resistance Monitoring System"/>
        </authorList>
    </citation>
    <scope>NUCLEOTIDE SEQUENCE</scope>
    <source>
        <strain evidence="2">FSIS11812607</strain>
    </source>
</reference>
<dbReference type="Pfam" id="PF04909">
    <property type="entry name" value="Amidohydro_2"/>
    <property type="match status" value="1"/>
</dbReference>
<feature type="non-terminal residue" evidence="2">
    <location>
        <position position="1"/>
    </location>
</feature>
<gene>
    <name evidence="2" type="ORF">DYR72_01450</name>
</gene>
<name>A0A5T1YSZ1_CAMJU</name>
<proteinExistence type="predicted"/>